<keyword evidence="3" id="KW-1185">Reference proteome</keyword>
<feature type="region of interest" description="Disordered" evidence="1">
    <location>
        <begin position="17"/>
        <end position="52"/>
    </location>
</feature>
<organism evidence="2 3">
    <name type="scientific">Favolaschia claudopus</name>
    <dbReference type="NCBI Taxonomy" id="2862362"/>
    <lineage>
        <taxon>Eukaryota</taxon>
        <taxon>Fungi</taxon>
        <taxon>Dikarya</taxon>
        <taxon>Basidiomycota</taxon>
        <taxon>Agaricomycotina</taxon>
        <taxon>Agaricomycetes</taxon>
        <taxon>Agaricomycetidae</taxon>
        <taxon>Agaricales</taxon>
        <taxon>Marasmiineae</taxon>
        <taxon>Mycenaceae</taxon>
        <taxon>Favolaschia</taxon>
    </lineage>
</organism>
<reference evidence="2 3" key="1">
    <citation type="journal article" date="2024" name="J Genomics">
        <title>Draft genome sequencing and assembly of Favolaschia claudopus CIRM-BRFM 2984 isolated from oak limbs.</title>
        <authorList>
            <person name="Navarro D."/>
            <person name="Drula E."/>
            <person name="Chaduli D."/>
            <person name="Cazenave R."/>
            <person name="Ahrendt S."/>
            <person name="Wang J."/>
            <person name="Lipzen A."/>
            <person name="Daum C."/>
            <person name="Barry K."/>
            <person name="Grigoriev I.V."/>
            <person name="Favel A."/>
            <person name="Rosso M.N."/>
            <person name="Martin F."/>
        </authorList>
    </citation>
    <scope>NUCLEOTIDE SEQUENCE [LARGE SCALE GENOMIC DNA]</scope>
    <source>
        <strain evidence="2 3">CIRM-BRFM 2984</strain>
    </source>
</reference>
<proteinExistence type="predicted"/>
<sequence length="316" mass="34748">MVEKAGAAAVPLRVEAADAAKGGGRRARSRCTALEGVEDNDGEPDAVPCNDRENAGVVPDANDEMEVKGVEIVPSATVIDVVLKEENRGYPCAEATQSSSHRASERAARSRRCAAPSFVGRSYIGLEAGEGLREPDCGGYALARRNGRKMVAVGGSLWTFWHNEIARSFSREEETFTALVERARRQHPIQQTEVFVLRSGAAPIDIDIERERSRGRGTEAYAKTTQYGSHRAGEIEIGRDYRCRTAQDVLWHGVMGGGAWQWAGRRLGSLSKEEETSGFTRQSEGSGIRRQWIFDKPRRRLVSKGGRRLGLGCEWD</sequence>
<protein>
    <submittedName>
        <fullName evidence="2">Uncharacterized protein</fullName>
    </submittedName>
</protein>
<evidence type="ECO:0000256" key="1">
    <source>
        <dbReference type="SAM" id="MobiDB-lite"/>
    </source>
</evidence>
<gene>
    <name evidence="2" type="ORF">R3P38DRAFT_2762245</name>
</gene>
<evidence type="ECO:0000313" key="3">
    <source>
        <dbReference type="Proteomes" id="UP001362999"/>
    </source>
</evidence>
<name>A0AAW0DFS6_9AGAR</name>
<dbReference type="Proteomes" id="UP001362999">
    <property type="component" value="Unassembled WGS sequence"/>
</dbReference>
<comment type="caution">
    <text evidence="2">The sequence shown here is derived from an EMBL/GenBank/DDBJ whole genome shotgun (WGS) entry which is preliminary data.</text>
</comment>
<dbReference type="AlphaFoldDB" id="A0AAW0DFS6"/>
<accession>A0AAW0DFS6</accession>
<dbReference type="EMBL" id="JAWWNJ010000007">
    <property type="protein sequence ID" value="KAK7051755.1"/>
    <property type="molecule type" value="Genomic_DNA"/>
</dbReference>
<evidence type="ECO:0000313" key="2">
    <source>
        <dbReference type="EMBL" id="KAK7051755.1"/>
    </source>
</evidence>